<name>A0AAQ3K3S0_9LILI</name>
<protein>
    <recommendedName>
        <fullName evidence="1">MULE transposase domain-containing protein</fullName>
    </recommendedName>
</protein>
<dbReference type="Proteomes" id="UP001327560">
    <property type="component" value="Chromosome 3"/>
</dbReference>
<dbReference type="PANTHER" id="PTHR31973:SF187">
    <property type="entry name" value="MUTATOR TRANSPOSASE MUDRA PROTEIN"/>
    <property type="match status" value="1"/>
</dbReference>
<dbReference type="EMBL" id="CP136892">
    <property type="protein sequence ID" value="WOL00604.1"/>
    <property type="molecule type" value="Genomic_DNA"/>
</dbReference>
<proteinExistence type="predicted"/>
<dbReference type="PANTHER" id="PTHR31973">
    <property type="entry name" value="POLYPROTEIN, PUTATIVE-RELATED"/>
    <property type="match status" value="1"/>
</dbReference>
<reference evidence="2 3" key="1">
    <citation type="submission" date="2023-10" db="EMBL/GenBank/DDBJ databases">
        <title>Chromosome-scale genome assembly provides insights into flower coloration mechanisms of Canna indica.</title>
        <authorList>
            <person name="Li C."/>
        </authorList>
    </citation>
    <scope>NUCLEOTIDE SEQUENCE [LARGE SCALE GENOMIC DNA]</scope>
    <source>
        <tissue evidence="2">Flower</tissue>
    </source>
</reference>
<accession>A0AAQ3K3S0</accession>
<sequence length="185" mass="21638">MVEMHNRFKRIFVGFDALKEGFWGACRLVISLDECFLKSEVGDQLLSAVGRDRNNHIFPICWVVVKGENEDSWRWFLIKLTKHLTIADGFGWIMITDQQTDLQNTVRAFMSNVEHRNYARHLYANWKKKHGGYALKNFFWKVAKSTTEVEFNEHMYEMKVNSENKGVLVNSENQGMQVNSKNRGV</sequence>
<evidence type="ECO:0000313" key="3">
    <source>
        <dbReference type="Proteomes" id="UP001327560"/>
    </source>
</evidence>
<dbReference type="AlphaFoldDB" id="A0AAQ3K3S0"/>
<dbReference type="Pfam" id="PF10551">
    <property type="entry name" value="MULE"/>
    <property type="match status" value="1"/>
</dbReference>
<keyword evidence="3" id="KW-1185">Reference proteome</keyword>
<feature type="domain" description="MULE transposase" evidence="1">
    <location>
        <begin position="29"/>
        <end position="125"/>
    </location>
</feature>
<dbReference type="InterPro" id="IPR018289">
    <property type="entry name" value="MULE_transposase_dom"/>
</dbReference>
<gene>
    <name evidence="2" type="ORF">Cni_G09317</name>
</gene>
<evidence type="ECO:0000259" key="1">
    <source>
        <dbReference type="Pfam" id="PF10551"/>
    </source>
</evidence>
<organism evidence="2 3">
    <name type="scientific">Canna indica</name>
    <name type="common">Indian-shot</name>
    <dbReference type="NCBI Taxonomy" id="4628"/>
    <lineage>
        <taxon>Eukaryota</taxon>
        <taxon>Viridiplantae</taxon>
        <taxon>Streptophyta</taxon>
        <taxon>Embryophyta</taxon>
        <taxon>Tracheophyta</taxon>
        <taxon>Spermatophyta</taxon>
        <taxon>Magnoliopsida</taxon>
        <taxon>Liliopsida</taxon>
        <taxon>Zingiberales</taxon>
        <taxon>Cannaceae</taxon>
        <taxon>Canna</taxon>
    </lineage>
</organism>
<evidence type="ECO:0000313" key="2">
    <source>
        <dbReference type="EMBL" id="WOL00604.1"/>
    </source>
</evidence>